<gene>
    <name evidence="1" type="ORF">FHX34_103616</name>
</gene>
<evidence type="ECO:0008006" key="3">
    <source>
        <dbReference type="Google" id="ProtNLM"/>
    </source>
</evidence>
<dbReference type="EMBL" id="VIWY01000003">
    <property type="protein sequence ID" value="TWG21086.1"/>
    <property type="molecule type" value="Genomic_DNA"/>
</dbReference>
<keyword evidence="2" id="KW-1185">Reference proteome</keyword>
<comment type="caution">
    <text evidence="1">The sequence shown here is derived from an EMBL/GenBank/DDBJ whole genome shotgun (WGS) entry which is preliminary data.</text>
</comment>
<protein>
    <recommendedName>
        <fullName evidence="3">CARDB domain-containing protein</fullName>
    </recommendedName>
</protein>
<sequence length="578" mass="60449">MPRRHLALICLAVLVALAAAGGLVHLRSRPDRDPDPAAAAARAAAGLRGQDLASIRVSFLDPAGLDVTGDLTVARGGAASGTLADAGGGRAEFYASGDETSVRGDEAWWARRDAARVRALADHWVRTQRYAFPIHGSALRPAALADLIDWVRDDATTAGDADTVAGEPVVGLRRNDWTVLFSRARPHRLVWFGGPLRDGAPITSVPAGSPPSPAYVSALVAPAPGSPPVPRPPAGAVAQAEVAVRRPEFDVTVNAATCRTVTCTWSVTVRNTGTAPGEASVIASVSPGMPRTRVVSLGTLAPGATATTAKLSFANPAPTGRNVSADYRAQVFCPQRHGPNLTRMRRLQEAGILPERSGTLRALDPAPAATALLALDGMRKVPRLDPDRAVQAVEAAVRLGALPEVGDLVRAGRLENPEILYAELPGLTFEHGTAAATPANDRTGRRRRLQIAAAMLREDPAARVTIDAAGPGYRADLLVRSGSRTSAVQVRPVRGDAVSADLTEALTALRAGAPAGSTRVVVLHLDASAGFAHAAGREHFARLVKPVWCDGRARADEIVVMNQAGVQRWTGKDFADCG</sequence>
<proteinExistence type="predicted"/>
<reference evidence="1 2" key="1">
    <citation type="submission" date="2019-06" db="EMBL/GenBank/DDBJ databases">
        <title>Sequencing the genomes of 1000 actinobacteria strains.</title>
        <authorList>
            <person name="Klenk H.-P."/>
        </authorList>
    </citation>
    <scope>NUCLEOTIDE SEQUENCE [LARGE SCALE GENOMIC DNA]</scope>
    <source>
        <strain evidence="1 2">DSM 43866</strain>
    </source>
</reference>
<dbReference type="AlphaFoldDB" id="A0A561WB42"/>
<evidence type="ECO:0000313" key="1">
    <source>
        <dbReference type="EMBL" id="TWG21086.1"/>
    </source>
</evidence>
<organism evidence="1 2">
    <name type="scientific">Actinoplanes teichomyceticus</name>
    <dbReference type="NCBI Taxonomy" id="1867"/>
    <lineage>
        <taxon>Bacteria</taxon>
        <taxon>Bacillati</taxon>
        <taxon>Actinomycetota</taxon>
        <taxon>Actinomycetes</taxon>
        <taxon>Micromonosporales</taxon>
        <taxon>Micromonosporaceae</taxon>
        <taxon>Actinoplanes</taxon>
    </lineage>
</organism>
<dbReference type="Proteomes" id="UP000320239">
    <property type="component" value="Unassembled WGS sequence"/>
</dbReference>
<name>A0A561WB42_ACTTI</name>
<accession>A0A561WB42</accession>
<evidence type="ECO:0000313" key="2">
    <source>
        <dbReference type="Proteomes" id="UP000320239"/>
    </source>
</evidence>